<gene>
    <name evidence="5 7" type="ORF">P152DRAFT_431525</name>
</gene>
<dbReference type="Proteomes" id="UP000504638">
    <property type="component" value="Unplaced"/>
</dbReference>
<feature type="compositionally biased region" description="Acidic residues" evidence="2">
    <location>
        <begin position="281"/>
        <end position="294"/>
    </location>
</feature>
<protein>
    <recommendedName>
        <fullName evidence="8">YTH domain-containing protein</fullName>
    </recommendedName>
</protein>
<dbReference type="GO" id="GO:1990247">
    <property type="term" value="F:N6-methyladenosine-containing RNA reader activity"/>
    <property type="evidence" value="ECO:0007669"/>
    <property type="project" value="TreeGrafter"/>
</dbReference>
<accession>A0A6G1GBF1</accession>
<dbReference type="PANTHER" id="PTHR12357:SF3">
    <property type="entry name" value="YTH DOMAIN-CONTAINING PROTEIN 1"/>
    <property type="match status" value="1"/>
</dbReference>
<dbReference type="OrthoDB" id="306690at2759"/>
<evidence type="ECO:0000313" key="5">
    <source>
        <dbReference type="EMBL" id="KAF1815179.1"/>
    </source>
</evidence>
<dbReference type="SMART" id="SM00360">
    <property type="entry name" value="RRM"/>
    <property type="match status" value="1"/>
</dbReference>
<evidence type="ECO:0000313" key="6">
    <source>
        <dbReference type="Proteomes" id="UP000504638"/>
    </source>
</evidence>
<dbReference type="InterPro" id="IPR057720">
    <property type="entry name" value="RRM_YTH1"/>
</dbReference>
<dbReference type="Pfam" id="PF25701">
    <property type="entry name" value="RRM_YTH1"/>
    <property type="match status" value="1"/>
</dbReference>
<dbReference type="Pfam" id="PF04146">
    <property type="entry name" value="YTH"/>
    <property type="match status" value="1"/>
</dbReference>
<evidence type="ECO:0000259" key="4">
    <source>
        <dbReference type="PROSITE" id="PS50882"/>
    </source>
</evidence>
<keyword evidence="6" id="KW-1185">Reference proteome</keyword>
<feature type="region of interest" description="Disordered" evidence="2">
    <location>
        <begin position="374"/>
        <end position="396"/>
    </location>
</feature>
<dbReference type="GO" id="GO:0000398">
    <property type="term" value="P:mRNA splicing, via spliceosome"/>
    <property type="evidence" value="ECO:0007669"/>
    <property type="project" value="TreeGrafter"/>
</dbReference>
<evidence type="ECO:0000256" key="1">
    <source>
        <dbReference type="PROSITE-ProRule" id="PRU00176"/>
    </source>
</evidence>
<dbReference type="Gene3D" id="3.10.590.10">
    <property type="entry name" value="ph1033 like domains"/>
    <property type="match status" value="2"/>
</dbReference>
<feature type="region of interest" description="Disordered" evidence="2">
    <location>
        <begin position="279"/>
        <end position="314"/>
    </location>
</feature>
<feature type="region of interest" description="Disordered" evidence="2">
    <location>
        <begin position="91"/>
        <end position="158"/>
    </location>
</feature>
<feature type="compositionally biased region" description="Acidic residues" evidence="2">
    <location>
        <begin position="124"/>
        <end position="146"/>
    </location>
</feature>
<dbReference type="EMBL" id="ML975152">
    <property type="protein sequence ID" value="KAF1815179.1"/>
    <property type="molecule type" value="Genomic_DNA"/>
</dbReference>
<feature type="domain" description="RRM" evidence="3">
    <location>
        <begin position="14"/>
        <end position="81"/>
    </location>
</feature>
<dbReference type="GO" id="GO:0000381">
    <property type="term" value="P:regulation of alternative mRNA splicing, via spliceosome"/>
    <property type="evidence" value="ECO:0007669"/>
    <property type="project" value="TreeGrafter"/>
</dbReference>
<dbReference type="PROSITE" id="PS50882">
    <property type="entry name" value="YTH"/>
    <property type="match status" value="1"/>
</dbReference>
<dbReference type="CDD" id="cd21134">
    <property type="entry name" value="YTH"/>
    <property type="match status" value="1"/>
</dbReference>
<reference evidence="7" key="3">
    <citation type="submission" date="2025-04" db="UniProtKB">
        <authorList>
            <consortium name="RefSeq"/>
        </authorList>
    </citation>
    <scope>IDENTIFICATION</scope>
    <source>
        <strain evidence="7">CBS 781.70</strain>
    </source>
</reference>
<dbReference type="GeneID" id="54417989"/>
<dbReference type="GO" id="GO:0003729">
    <property type="term" value="F:mRNA binding"/>
    <property type="evidence" value="ECO:0007669"/>
    <property type="project" value="TreeGrafter"/>
</dbReference>
<dbReference type="PANTHER" id="PTHR12357">
    <property type="entry name" value="YTH YT521-B HOMOLOGY DOMAIN-CONTAINING"/>
    <property type="match status" value="1"/>
</dbReference>
<evidence type="ECO:0000256" key="2">
    <source>
        <dbReference type="SAM" id="MobiDB-lite"/>
    </source>
</evidence>
<dbReference type="InterPro" id="IPR045168">
    <property type="entry name" value="YTH_prot"/>
</dbReference>
<name>A0A6G1GBF1_9PEZI</name>
<organism evidence="5">
    <name type="scientific">Eremomyces bilateralis CBS 781.70</name>
    <dbReference type="NCBI Taxonomy" id="1392243"/>
    <lineage>
        <taxon>Eukaryota</taxon>
        <taxon>Fungi</taxon>
        <taxon>Dikarya</taxon>
        <taxon>Ascomycota</taxon>
        <taxon>Pezizomycotina</taxon>
        <taxon>Dothideomycetes</taxon>
        <taxon>Dothideomycetes incertae sedis</taxon>
        <taxon>Eremomycetales</taxon>
        <taxon>Eremomycetaceae</taxon>
        <taxon>Eremomyces</taxon>
    </lineage>
</organism>
<dbReference type="InterPro" id="IPR007275">
    <property type="entry name" value="YTH_domain"/>
</dbReference>
<proteinExistence type="predicted"/>
<dbReference type="SUPFAM" id="SSF54928">
    <property type="entry name" value="RNA-binding domain, RBD"/>
    <property type="match status" value="1"/>
</dbReference>
<dbReference type="InterPro" id="IPR000504">
    <property type="entry name" value="RRM_dom"/>
</dbReference>
<reference evidence="5 7" key="1">
    <citation type="submission" date="2020-01" db="EMBL/GenBank/DDBJ databases">
        <authorList>
            <consortium name="DOE Joint Genome Institute"/>
            <person name="Haridas S."/>
            <person name="Albert R."/>
            <person name="Binder M."/>
            <person name="Bloem J."/>
            <person name="Labutti K."/>
            <person name="Salamov A."/>
            <person name="Andreopoulos B."/>
            <person name="Baker S.E."/>
            <person name="Barry K."/>
            <person name="Bills G."/>
            <person name="Bluhm B.H."/>
            <person name="Cannon C."/>
            <person name="Castanera R."/>
            <person name="Culley D.E."/>
            <person name="Daum C."/>
            <person name="Ezra D."/>
            <person name="Gonzalez J.B."/>
            <person name="Henrissat B."/>
            <person name="Kuo A."/>
            <person name="Liang C."/>
            <person name="Lipzen A."/>
            <person name="Lutzoni F."/>
            <person name="Magnuson J."/>
            <person name="Mondo S."/>
            <person name="Nolan M."/>
            <person name="Ohm R."/>
            <person name="Pangilinan J."/>
            <person name="Park H.-J."/>
            <person name="Ramirez L."/>
            <person name="Alfaro M."/>
            <person name="Sun H."/>
            <person name="Tritt A."/>
            <person name="Yoshinaga Y."/>
            <person name="Zwiers L.-H."/>
            <person name="Turgeon B.G."/>
            <person name="Goodwin S.B."/>
            <person name="Spatafora J.W."/>
            <person name="Crous P.W."/>
            <person name="Grigoriev I.V."/>
        </authorList>
    </citation>
    <scope>NUCLEOTIDE SEQUENCE</scope>
    <source>
        <strain evidence="5 7">CBS 781.70</strain>
    </source>
</reference>
<dbReference type="PROSITE" id="PS50102">
    <property type="entry name" value="RRM"/>
    <property type="match status" value="1"/>
</dbReference>
<evidence type="ECO:0000313" key="7">
    <source>
        <dbReference type="RefSeq" id="XP_033536810.1"/>
    </source>
</evidence>
<dbReference type="RefSeq" id="XP_033536810.1">
    <property type="nucleotide sequence ID" value="XM_033677419.1"/>
</dbReference>
<dbReference type="InterPro" id="IPR035979">
    <property type="entry name" value="RBD_domain_sf"/>
</dbReference>
<feature type="compositionally biased region" description="Low complexity" evidence="2">
    <location>
        <begin position="91"/>
        <end position="110"/>
    </location>
</feature>
<feature type="compositionally biased region" description="Low complexity" evidence="2">
    <location>
        <begin position="300"/>
        <end position="313"/>
    </location>
</feature>
<keyword evidence="1" id="KW-0694">RNA-binding</keyword>
<dbReference type="GO" id="GO:0005654">
    <property type="term" value="C:nucleoplasm"/>
    <property type="evidence" value="ECO:0007669"/>
    <property type="project" value="TreeGrafter"/>
</dbReference>
<evidence type="ECO:0008006" key="8">
    <source>
        <dbReference type="Google" id="ProtNLM"/>
    </source>
</evidence>
<evidence type="ECO:0000259" key="3">
    <source>
        <dbReference type="PROSITE" id="PS50102"/>
    </source>
</evidence>
<dbReference type="InterPro" id="IPR012677">
    <property type="entry name" value="Nucleotide-bd_a/b_plait_sf"/>
</dbReference>
<dbReference type="Gene3D" id="3.30.70.330">
    <property type="match status" value="1"/>
</dbReference>
<sequence length="396" mass="43430">MPRGPPRKPKQSGHALWVGNLPPNASIADLKDHFSREATGDIESVFLISKSNCAFVNYRTEASCVAAMRRFHDSRFHTIRLVCRLRKSSVASPITPSTPASSVSPGPSSSQPETDAANETAPDQGEEQADEGVDEVNEAPQSEEAESPSPGNTSRKSIESGADRYFIVKSLTLQDLESSVVTGIWSTQVHNEKTFNKAFETAPNVWLIFSSNKSGEYFGYARMASSVGADSEELLSKLSRNEEEVPESDAPLSYITTSTETAPRGRVVDDSARGTIFWQREDEDADFTADDDLPTESRSDPPASSPIASSSSSTLQEWGRPFRVEWKTTTRVPFYRARGLRNPWNSNREVKIARDGTELETSVGKRLVDLFHARIPSGAPPMPPTRGVSDPTMRMG</sequence>
<dbReference type="CDD" id="cd00590">
    <property type="entry name" value="RRM_SF"/>
    <property type="match status" value="1"/>
</dbReference>
<feature type="domain" description="YTH" evidence="4">
    <location>
        <begin position="163"/>
        <end position="371"/>
    </location>
</feature>
<reference evidence="7" key="2">
    <citation type="submission" date="2020-04" db="EMBL/GenBank/DDBJ databases">
        <authorList>
            <consortium name="NCBI Genome Project"/>
        </authorList>
    </citation>
    <scope>NUCLEOTIDE SEQUENCE</scope>
    <source>
        <strain evidence="7">CBS 781.70</strain>
    </source>
</reference>
<dbReference type="AlphaFoldDB" id="A0A6G1GBF1"/>